<sequence length="75" mass="8720">MPSEYKIKDDEIKAIQGVETMTLGERIEPQEDLPREWRYSSSHPKYLILGDLSEGVRTSHGLTKEIRKYKSGLKR</sequence>
<dbReference type="AlphaFoldDB" id="A0A2I0VXV8"/>
<name>A0A2I0VXV8_9ASPA</name>
<evidence type="ECO:0000313" key="1">
    <source>
        <dbReference type="EMBL" id="PKU68219.1"/>
    </source>
</evidence>
<organism evidence="1 2">
    <name type="scientific">Dendrobium catenatum</name>
    <dbReference type="NCBI Taxonomy" id="906689"/>
    <lineage>
        <taxon>Eukaryota</taxon>
        <taxon>Viridiplantae</taxon>
        <taxon>Streptophyta</taxon>
        <taxon>Embryophyta</taxon>
        <taxon>Tracheophyta</taxon>
        <taxon>Spermatophyta</taxon>
        <taxon>Magnoliopsida</taxon>
        <taxon>Liliopsida</taxon>
        <taxon>Asparagales</taxon>
        <taxon>Orchidaceae</taxon>
        <taxon>Epidendroideae</taxon>
        <taxon>Malaxideae</taxon>
        <taxon>Dendrobiinae</taxon>
        <taxon>Dendrobium</taxon>
    </lineage>
</organism>
<accession>A0A2I0VXV8</accession>
<reference evidence="1 2" key="2">
    <citation type="journal article" date="2017" name="Nature">
        <title>The Apostasia genome and the evolution of orchids.</title>
        <authorList>
            <person name="Zhang G.Q."/>
            <person name="Liu K.W."/>
            <person name="Li Z."/>
            <person name="Lohaus R."/>
            <person name="Hsiao Y.Y."/>
            <person name="Niu S.C."/>
            <person name="Wang J.Y."/>
            <person name="Lin Y.C."/>
            <person name="Xu Q."/>
            <person name="Chen L.J."/>
            <person name="Yoshida K."/>
            <person name="Fujiwara S."/>
            <person name="Wang Z.W."/>
            <person name="Zhang Y.Q."/>
            <person name="Mitsuda N."/>
            <person name="Wang M."/>
            <person name="Liu G.H."/>
            <person name="Pecoraro L."/>
            <person name="Huang H.X."/>
            <person name="Xiao X.J."/>
            <person name="Lin M."/>
            <person name="Wu X.Y."/>
            <person name="Wu W.L."/>
            <person name="Chen Y.Y."/>
            <person name="Chang S.B."/>
            <person name="Sakamoto S."/>
            <person name="Ohme-Takagi M."/>
            <person name="Yagi M."/>
            <person name="Zeng S.J."/>
            <person name="Shen C.Y."/>
            <person name="Yeh C.M."/>
            <person name="Luo Y.B."/>
            <person name="Tsai W.C."/>
            <person name="Van de Peer Y."/>
            <person name="Liu Z.J."/>
        </authorList>
    </citation>
    <scope>NUCLEOTIDE SEQUENCE [LARGE SCALE GENOMIC DNA]</scope>
    <source>
        <tissue evidence="1">The whole plant</tissue>
    </source>
</reference>
<dbReference type="Proteomes" id="UP000233837">
    <property type="component" value="Unassembled WGS sequence"/>
</dbReference>
<evidence type="ECO:0000313" key="2">
    <source>
        <dbReference type="Proteomes" id="UP000233837"/>
    </source>
</evidence>
<dbReference type="EMBL" id="KZ503118">
    <property type="protein sequence ID" value="PKU68219.1"/>
    <property type="molecule type" value="Genomic_DNA"/>
</dbReference>
<keyword evidence="2" id="KW-1185">Reference proteome</keyword>
<gene>
    <name evidence="1" type="ORF">MA16_Dca012888</name>
</gene>
<protein>
    <submittedName>
        <fullName evidence="1">Uncharacterized protein</fullName>
    </submittedName>
</protein>
<proteinExistence type="predicted"/>
<reference evidence="1 2" key="1">
    <citation type="journal article" date="2016" name="Sci. Rep.">
        <title>The Dendrobium catenatum Lindl. genome sequence provides insights into polysaccharide synthase, floral development and adaptive evolution.</title>
        <authorList>
            <person name="Zhang G.Q."/>
            <person name="Xu Q."/>
            <person name="Bian C."/>
            <person name="Tsai W.C."/>
            <person name="Yeh C.M."/>
            <person name="Liu K.W."/>
            <person name="Yoshida K."/>
            <person name="Zhang L.S."/>
            <person name="Chang S.B."/>
            <person name="Chen F."/>
            <person name="Shi Y."/>
            <person name="Su Y.Y."/>
            <person name="Zhang Y.Q."/>
            <person name="Chen L.J."/>
            <person name="Yin Y."/>
            <person name="Lin M."/>
            <person name="Huang H."/>
            <person name="Deng H."/>
            <person name="Wang Z.W."/>
            <person name="Zhu S.L."/>
            <person name="Zhao X."/>
            <person name="Deng C."/>
            <person name="Niu S.C."/>
            <person name="Huang J."/>
            <person name="Wang M."/>
            <person name="Liu G.H."/>
            <person name="Yang H.J."/>
            <person name="Xiao X.J."/>
            <person name="Hsiao Y.Y."/>
            <person name="Wu W.L."/>
            <person name="Chen Y.Y."/>
            <person name="Mitsuda N."/>
            <person name="Ohme-Takagi M."/>
            <person name="Luo Y.B."/>
            <person name="Van de Peer Y."/>
            <person name="Liu Z.J."/>
        </authorList>
    </citation>
    <scope>NUCLEOTIDE SEQUENCE [LARGE SCALE GENOMIC DNA]</scope>
    <source>
        <tissue evidence="1">The whole plant</tissue>
    </source>
</reference>